<keyword evidence="4" id="KW-1185">Reference proteome</keyword>
<protein>
    <recommendedName>
        <fullName evidence="2">VOC domain-containing protein</fullName>
    </recommendedName>
</protein>
<dbReference type="InterPro" id="IPR029068">
    <property type="entry name" value="Glyas_Bleomycin-R_OHBP_Dase"/>
</dbReference>
<comment type="caution">
    <text evidence="3">The sequence shown here is derived from an EMBL/GenBank/DDBJ whole genome shotgun (WGS) entry which is preliminary data.</text>
</comment>
<evidence type="ECO:0000259" key="2">
    <source>
        <dbReference type="PROSITE" id="PS51819"/>
    </source>
</evidence>
<reference evidence="4" key="1">
    <citation type="journal article" date="2019" name="Int. J. Syst. Evol. Microbiol.">
        <title>The Global Catalogue of Microorganisms (GCM) 10K type strain sequencing project: providing services to taxonomists for standard genome sequencing and annotation.</title>
        <authorList>
            <consortium name="The Broad Institute Genomics Platform"/>
            <consortium name="The Broad Institute Genome Sequencing Center for Infectious Disease"/>
            <person name="Wu L."/>
            <person name="Ma J."/>
        </authorList>
    </citation>
    <scope>NUCLEOTIDE SEQUENCE [LARGE SCALE GENOMIC DNA]</scope>
    <source>
        <strain evidence="4">JCM 4738</strain>
    </source>
</reference>
<dbReference type="Gene3D" id="3.10.180.10">
    <property type="entry name" value="2,3-Dihydroxybiphenyl 1,2-Dioxygenase, domain 1"/>
    <property type="match status" value="1"/>
</dbReference>
<proteinExistence type="predicted"/>
<feature type="region of interest" description="Disordered" evidence="1">
    <location>
        <begin position="59"/>
        <end position="80"/>
    </location>
</feature>
<dbReference type="RefSeq" id="WP_190187127.1">
    <property type="nucleotide sequence ID" value="NZ_BMVP01000016.1"/>
</dbReference>
<dbReference type="PROSITE" id="PS51819">
    <property type="entry name" value="VOC"/>
    <property type="match status" value="1"/>
</dbReference>
<dbReference type="Pfam" id="PF00903">
    <property type="entry name" value="Glyoxalase"/>
    <property type="match status" value="1"/>
</dbReference>
<dbReference type="InterPro" id="IPR050383">
    <property type="entry name" value="GlyoxalaseI/FosfomycinResist"/>
</dbReference>
<dbReference type="InterPro" id="IPR004360">
    <property type="entry name" value="Glyas_Fos-R_dOase_dom"/>
</dbReference>
<gene>
    <name evidence="3" type="ORF">GCM10010347_57260</name>
</gene>
<dbReference type="InterPro" id="IPR037523">
    <property type="entry name" value="VOC_core"/>
</dbReference>
<feature type="compositionally biased region" description="Low complexity" evidence="1">
    <location>
        <begin position="59"/>
        <end position="73"/>
    </location>
</feature>
<evidence type="ECO:0000313" key="4">
    <source>
        <dbReference type="Proteomes" id="UP000642673"/>
    </source>
</evidence>
<sequence length="151" mass="16418">MAGMVWSHVGLNCTDQKTTEEFYTRYFGFARARVVDLGESQIVFLRKGDAYLELFAAGPGQGRPAPGPATAQAEGDGPQTPGRMRHLAFQTDSVDAFLADLGDAAEVTLGPLDFDDFICGWRTVWVRDPDGVIVEVSQGYEDDSSHDKDGV</sequence>
<dbReference type="EMBL" id="BMVP01000016">
    <property type="protein sequence ID" value="GHB79245.1"/>
    <property type="molecule type" value="Genomic_DNA"/>
</dbReference>
<feature type="domain" description="VOC" evidence="2">
    <location>
        <begin position="5"/>
        <end position="139"/>
    </location>
</feature>
<name>A0ABQ3F3W8_9ACTN</name>
<evidence type="ECO:0000313" key="3">
    <source>
        <dbReference type="EMBL" id="GHB79245.1"/>
    </source>
</evidence>
<dbReference type="PANTHER" id="PTHR21366">
    <property type="entry name" value="GLYOXALASE FAMILY PROTEIN"/>
    <property type="match status" value="1"/>
</dbReference>
<dbReference type="SUPFAM" id="SSF54593">
    <property type="entry name" value="Glyoxalase/Bleomycin resistance protein/Dihydroxybiphenyl dioxygenase"/>
    <property type="match status" value="1"/>
</dbReference>
<dbReference type="Proteomes" id="UP000642673">
    <property type="component" value="Unassembled WGS sequence"/>
</dbReference>
<organism evidence="3 4">
    <name type="scientific">Streptomyces cirratus</name>
    <dbReference type="NCBI Taxonomy" id="68187"/>
    <lineage>
        <taxon>Bacteria</taxon>
        <taxon>Bacillati</taxon>
        <taxon>Actinomycetota</taxon>
        <taxon>Actinomycetes</taxon>
        <taxon>Kitasatosporales</taxon>
        <taxon>Streptomycetaceae</taxon>
        <taxon>Streptomyces</taxon>
    </lineage>
</organism>
<accession>A0ABQ3F3W8</accession>
<dbReference type="PANTHER" id="PTHR21366:SF31">
    <property type="entry name" value="METALLOTHIOL TRANSFERASE FOSB"/>
    <property type="match status" value="1"/>
</dbReference>
<evidence type="ECO:0000256" key="1">
    <source>
        <dbReference type="SAM" id="MobiDB-lite"/>
    </source>
</evidence>